<evidence type="ECO:0000256" key="8">
    <source>
        <dbReference type="SAM" id="SignalP"/>
    </source>
</evidence>
<feature type="domain" description="ABC transporter" evidence="9">
    <location>
        <begin position="453"/>
        <end position="666"/>
    </location>
</feature>
<feature type="transmembrane region" description="Helical" evidence="7">
    <location>
        <begin position="356"/>
        <end position="377"/>
    </location>
</feature>
<keyword evidence="2 7" id="KW-0812">Transmembrane</keyword>
<feature type="domain" description="ABC transmembrane type-1" evidence="10">
    <location>
        <begin position="150"/>
        <end position="418"/>
    </location>
</feature>
<reference evidence="12" key="1">
    <citation type="submission" date="2017-05" db="EMBL/GenBank/DDBJ databases">
        <authorList>
            <person name="Sung H."/>
        </authorList>
    </citation>
    <scope>NUCLEOTIDE SEQUENCE [LARGE SCALE GENOMIC DNA]</scope>
    <source>
        <strain evidence="12">AR23208</strain>
    </source>
</reference>
<dbReference type="Proteomes" id="UP000195437">
    <property type="component" value="Chromosome"/>
</dbReference>
<dbReference type="Gene3D" id="3.40.50.300">
    <property type="entry name" value="P-loop containing nucleotide triphosphate hydrolases"/>
    <property type="match status" value="1"/>
</dbReference>
<dbReference type="GO" id="GO:0015833">
    <property type="term" value="P:peptide transport"/>
    <property type="evidence" value="ECO:0007669"/>
    <property type="project" value="InterPro"/>
</dbReference>
<proteinExistence type="predicted"/>
<dbReference type="GO" id="GO:0034040">
    <property type="term" value="F:ATPase-coupled lipid transmembrane transporter activity"/>
    <property type="evidence" value="ECO:0007669"/>
    <property type="project" value="TreeGrafter"/>
</dbReference>
<feature type="transmembrane region" description="Helical" evidence="7">
    <location>
        <begin position="68"/>
        <end position="90"/>
    </location>
</feature>
<organism evidence="11 12">
    <name type="scientific">Tumebacillus avium</name>
    <dbReference type="NCBI Taxonomy" id="1903704"/>
    <lineage>
        <taxon>Bacteria</taxon>
        <taxon>Bacillati</taxon>
        <taxon>Bacillota</taxon>
        <taxon>Bacilli</taxon>
        <taxon>Bacillales</taxon>
        <taxon>Alicyclobacillaceae</taxon>
        <taxon>Tumebacillus</taxon>
    </lineage>
</organism>
<feature type="transmembrane region" description="Helical" evidence="7">
    <location>
        <begin position="143"/>
        <end position="169"/>
    </location>
</feature>
<keyword evidence="3" id="KW-0547">Nucleotide-binding</keyword>
<dbReference type="GO" id="GO:0016887">
    <property type="term" value="F:ATP hydrolysis activity"/>
    <property type="evidence" value="ECO:0007669"/>
    <property type="project" value="InterPro"/>
</dbReference>
<evidence type="ECO:0000259" key="10">
    <source>
        <dbReference type="PROSITE" id="PS50929"/>
    </source>
</evidence>
<evidence type="ECO:0000256" key="5">
    <source>
        <dbReference type="ARBA" id="ARBA00022989"/>
    </source>
</evidence>
<feature type="chain" id="PRO_5012982492" description="Peptide ABC transporter" evidence="8">
    <location>
        <begin position="19"/>
        <end position="666"/>
    </location>
</feature>
<dbReference type="GO" id="GO:1904680">
    <property type="term" value="F:peptide transmembrane transporter activity"/>
    <property type="evidence" value="ECO:0007669"/>
    <property type="project" value="InterPro"/>
</dbReference>
<dbReference type="GO" id="GO:0005524">
    <property type="term" value="F:ATP binding"/>
    <property type="evidence" value="ECO:0007669"/>
    <property type="project" value="UniProtKB-KW"/>
</dbReference>
<dbReference type="GO" id="GO:0005886">
    <property type="term" value="C:plasma membrane"/>
    <property type="evidence" value="ECO:0007669"/>
    <property type="project" value="UniProtKB-SubCell"/>
</dbReference>
<dbReference type="KEGG" id="tum:CBW65_03650"/>
<keyword evidence="12" id="KW-1185">Reference proteome</keyword>
<keyword evidence="5 7" id="KW-1133">Transmembrane helix</keyword>
<dbReference type="InterPro" id="IPR011527">
    <property type="entry name" value="ABC1_TM_dom"/>
</dbReference>
<evidence type="ECO:0008006" key="13">
    <source>
        <dbReference type="Google" id="ProtNLM"/>
    </source>
</evidence>
<name>A0A1Y0IIH5_9BACL</name>
<evidence type="ECO:0000256" key="2">
    <source>
        <dbReference type="ARBA" id="ARBA00022692"/>
    </source>
</evidence>
<feature type="transmembrane region" description="Helical" evidence="7">
    <location>
        <begin position="248"/>
        <end position="268"/>
    </location>
</feature>
<evidence type="ECO:0000256" key="7">
    <source>
        <dbReference type="SAM" id="Phobius"/>
    </source>
</evidence>
<dbReference type="InterPro" id="IPR003439">
    <property type="entry name" value="ABC_transporter-like_ATP-bd"/>
</dbReference>
<dbReference type="SUPFAM" id="SSF90123">
    <property type="entry name" value="ABC transporter transmembrane region"/>
    <property type="match status" value="1"/>
</dbReference>
<evidence type="ECO:0000313" key="11">
    <source>
        <dbReference type="EMBL" id="ARU60257.1"/>
    </source>
</evidence>
<dbReference type="EMBL" id="CP021434">
    <property type="protein sequence ID" value="ARU60257.1"/>
    <property type="molecule type" value="Genomic_DNA"/>
</dbReference>
<dbReference type="PROSITE" id="PS50893">
    <property type="entry name" value="ABC_TRANSPORTER_2"/>
    <property type="match status" value="1"/>
</dbReference>
<keyword evidence="6 7" id="KW-0472">Membrane</keyword>
<dbReference type="NCBIfam" id="TIGR01194">
    <property type="entry name" value="cyc_pep_trnsptr"/>
    <property type="match status" value="1"/>
</dbReference>
<dbReference type="PANTHER" id="PTHR24221">
    <property type="entry name" value="ATP-BINDING CASSETTE SUB-FAMILY B"/>
    <property type="match status" value="1"/>
</dbReference>
<dbReference type="SMART" id="SM00382">
    <property type="entry name" value="AAA"/>
    <property type="match status" value="1"/>
</dbReference>
<feature type="transmembrane region" description="Helical" evidence="7">
    <location>
        <begin position="28"/>
        <end position="56"/>
    </location>
</feature>
<feature type="transmembrane region" description="Helical" evidence="7">
    <location>
        <begin position="175"/>
        <end position="191"/>
    </location>
</feature>
<evidence type="ECO:0000256" key="3">
    <source>
        <dbReference type="ARBA" id="ARBA00022741"/>
    </source>
</evidence>
<comment type="subcellular location">
    <subcellularLocation>
        <location evidence="1">Cell membrane</location>
        <topology evidence="1">Multi-pass membrane protein</topology>
    </subcellularLocation>
</comment>
<feature type="transmembrane region" description="Helical" evidence="7">
    <location>
        <begin position="110"/>
        <end position="131"/>
    </location>
</feature>
<keyword evidence="4" id="KW-0067">ATP-binding</keyword>
<dbReference type="RefSeq" id="WP_087455644.1">
    <property type="nucleotide sequence ID" value="NZ_CP021434.1"/>
</dbReference>
<evidence type="ECO:0000259" key="9">
    <source>
        <dbReference type="PROSITE" id="PS50893"/>
    </source>
</evidence>
<protein>
    <recommendedName>
        <fullName evidence="13">Peptide ABC transporter</fullName>
    </recommendedName>
</protein>
<dbReference type="InterPro" id="IPR005898">
    <property type="entry name" value="Cyc_pep_transpt_SyrD/YojI"/>
</dbReference>
<dbReference type="PANTHER" id="PTHR24221:SF654">
    <property type="entry name" value="ATP-BINDING CASSETTE SUB-FAMILY B MEMBER 6"/>
    <property type="match status" value="1"/>
</dbReference>
<dbReference type="PROSITE" id="PS50929">
    <property type="entry name" value="ABC_TM1F"/>
    <property type="match status" value="1"/>
</dbReference>
<feature type="transmembrane region" description="Helical" evidence="7">
    <location>
        <begin position="274"/>
        <end position="294"/>
    </location>
</feature>
<dbReference type="InterPro" id="IPR036640">
    <property type="entry name" value="ABC1_TM_sf"/>
</dbReference>
<dbReference type="SUPFAM" id="SSF52540">
    <property type="entry name" value="P-loop containing nucleoside triphosphate hydrolases"/>
    <property type="match status" value="1"/>
</dbReference>
<dbReference type="InterPro" id="IPR003593">
    <property type="entry name" value="AAA+_ATPase"/>
</dbReference>
<sequence length="666" mass="73607">MLVFVLLLSVGLTQSAAAAPLDPASANGVSWLVAAVGGLFALLSVVMIFATLVGVVRKTRQFTGNGWQGLQGFLFSLVLVGALGSGLYFVPDVFMDGASWSEVSRDYPPSTMYALYAIVAGIAAFYLQFLLGMYFARPKERRIFTISTFSVLSGMSYAFVMFIVNMALASDGSKLALGAYFILGLAFYVFGQKLVRAQLTRLTNNMLFAKRTELIGKLLKTPYYKLEDVGSEKVYTSLNNDTETISGAIGMIVIGITSSVTIITSFVYLAISSLWGLGMSFAMVLVAAVLLIVANKSANAKFNAARDTQNIFFKYINDLLGGFKELYLNKARRNDFQEDIVDSCEQYRTKRIDAELVGANVYFVGELVAFVVLGGLVFMLPALVSGVTNATLSDYVLVFLFLKGPLDNVMNMIPRISQVKVSWKRINDISEQIKAVESEKMDIVQEIPSDVQLELKDLQFSYKNAENEKFSVGPINYAFGTGEIIFITGGNGSGKSTLAKLITGLYKPDQGQVIVNGEAMDTEHLGQLFSTVFTDYFLFDKMYGIEHQGKEDVIDEYLHLLGVEDKLKITDGVFSTTKLSTGQKKRIALLISYLEDRPVYLFDEWAADQDPEFRQYFYEELLPEMKAQGKCVIAITHDDRYFGLADKVIKMEQGQVVEDAEPVLAV</sequence>
<dbReference type="InterPro" id="IPR039421">
    <property type="entry name" value="Type_1_exporter"/>
</dbReference>
<evidence type="ECO:0000256" key="4">
    <source>
        <dbReference type="ARBA" id="ARBA00022840"/>
    </source>
</evidence>
<dbReference type="Pfam" id="PF00005">
    <property type="entry name" value="ABC_tran"/>
    <property type="match status" value="1"/>
</dbReference>
<dbReference type="GO" id="GO:0140359">
    <property type="term" value="F:ABC-type transporter activity"/>
    <property type="evidence" value="ECO:0007669"/>
    <property type="project" value="InterPro"/>
</dbReference>
<dbReference type="Gene3D" id="1.20.1560.10">
    <property type="entry name" value="ABC transporter type 1, transmembrane domain"/>
    <property type="match status" value="1"/>
</dbReference>
<evidence type="ECO:0000256" key="6">
    <source>
        <dbReference type="ARBA" id="ARBA00023136"/>
    </source>
</evidence>
<keyword evidence="8" id="KW-0732">Signal</keyword>
<gene>
    <name evidence="11" type="ORF">CBW65_03650</name>
</gene>
<evidence type="ECO:0000256" key="1">
    <source>
        <dbReference type="ARBA" id="ARBA00004651"/>
    </source>
</evidence>
<accession>A0A1Y0IIH5</accession>
<evidence type="ECO:0000313" key="12">
    <source>
        <dbReference type="Proteomes" id="UP000195437"/>
    </source>
</evidence>
<dbReference type="InterPro" id="IPR027417">
    <property type="entry name" value="P-loop_NTPase"/>
</dbReference>
<dbReference type="AlphaFoldDB" id="A0A1Y0IIH5"/>
<feature type="signal peptide" evidence="8">
    <location>
        <begin position="1"/>
        <end position="18"/>
    </location>
</feature>